<keyword evidence="10" id="KW-1185">Reference proteome</keyword>
<evidence type="ECO:0000313" key="10">
    <source>
        <dbReference type="Proteomes" id="UP000377595"/>
    </source>
</evidence>
<dbReference type="PANTHER" id="PTHR43744:SF8">
    <property type="entry name" value="SN-GLYCEROL-3-PHOSPHATE TRANSPORT SYSTEM PERMEASE PROTEIN UGPE"/>
    <property type="match status" value="1"/>
</dbReference>
<dbReference type="Proteomes" id="UP000377595">
    <property type="component" value="Unassembled WGS sequence"/>
</dbReference>
<feature type="domain" description="ABC transmembrane type-1" evidence="8">
    <location>
        <begin position="78"/>
        <end position="268"/>
    </location>
</feature>
<dbReference type="GO" id="GO:0005886">
    <property type="term" value="C:plasma membrane"/>
    <property type="evidence" value="ECO:0007669"/>
    <property type="project" value="UniProtKB-SubCell"/>
</dbReference>
<name>A0A5M3XSU5_9ACTN</name>
<sequence>MSDATTVPTHRRRMSAGTWTLQIAVLAAAVAYMFPIYILINLSLKPPGGSAFPLEPAVRPTLENFFAAWNQALLGPALINSTIVTAASTIIVVICASLAAYPLARSTSRWSSATYYAFILGMIIPFQLAMVPLYTTFRDLGLLGTLPAMIIFYGGAQLPFAVFMYTTFMRNMQREYEEAAEIDGCGQLGKYWHIVLPMSRPITGTVVILTGIHVWNDFFAPLIYLSGGEGTVPIALYGFVGTYYAEWNLVFAGLILSALPLLIVYFAMQKNIIQGFAGGLKG</sequence>
<keyword evidence="4 7" id="KW-0812">Transmembrane</keyword>
<evidence type="ECO:0000256" key="3">
    <source>
        <dbReference type="ARBA" id="ARBA00022475"/>
    </source>
</evidence>
<dbReference type="Pfam" id="PF00528">
    <property type="entry name" value="BPD_transp_1"/>
    <property type="match status" value="1"/>
</dbReference>
<keyword evidence="3" id="KW-1003">Cell membrane</keyword>
<feature type="transmembrane region" description="Helical" evidence="7">
    <location>
        <begin position="140"/>
        <end position="165"/>
    </location>
</feature>
<keyword evidence="2 7" id="KW-0813">Transport</keyword>
<feature type="transmembrane region" description="Helical" evidence="7">
    <location>
        <begin position="247"/>
        <end position="268"/>
    </location>
</feature>
<comment type="subcellular location">
    <subcellularLocation>
        <location evidence="1 7">Cell membrane</location>
        <topology evidence="1 7">Multi-pass membrane protein</topology>
    </subcellularLocation>
</comment>
<protein>
    <submittedName>
        <fullName evidence="9">Sugar ABC transporter permease</fullName>
    </submittedName>
</protein>
<dbReference type="AlphaFoldDB" id="A0A5M3XSU5"/>
<dbReference type="Gene3D" id="1.10.3720.10">
    <property type="entry name" value="MetI-like"/>
    <property type="match status" value="1"/>
</dbReference>
<gene>
    <name evidence="9" type="ORF">Aple_067990</name>
</gene>
<keyword evidence="6 7" id="KW-0472">Membrane</keyword>
<dbReference type="CDD" id="cd06261">
    <property type="entry name" value="TM_PBP2"/>
    <property type="match status" value="1"/>
</dbReference>
<dbReference type="RefSeq" id="WP_246264966.1">
    <property type="nucleotide sequence ID" value="NZ_BAAAHM010000016.1"/>
</dbReference>
<evidence type="ECO:0000313" key="9">
    <source>
        <dbReference type="EMBL" id="GES23900.1"/>
    </source>
</evidence>
<reference evidence="9 10" key="1">
    <citation type="submission" date="2019-10" db="EMBL/GenBank/DDBJ databases">
        <title>Whole genome shotgun sequence of Acrocarpospora pleiomorpha NBRC 16267.</title>
        <authorList>
            <person name="Ichikawa N."/>
            <person name="Kimura A."/>
            <person name="Kitahashi Y."/>
            <person name="Komaki H."/>
            <person name="Oguchi A."/>
        </authorList>
    </citation>
    <scope>NUCLEOTIDE SEQUENCE [LARGE SCALE GENOMIC DNA]</scope>
    <source>
        <strain evidence="9 10">NBRC 16267</strain>
    </source>
</reference>
<dbReference type="InterPro" id="IPR035906">
    <property type="entry name" value="MetI-like_sf"/>
</dbReference>
<accession>A0A5M3XSU5</accession>
<feature type="transmembrane region" description="Helical" evidence="7">
    <location>
        <begin position="78"/>
        <end position="101"/>
    </location>
</feature>
<dbReference type="SUPFAM" id="SSF161098">
    <property type="entry name" value="MetI-like"/>
    <property type="match status" value="1"/>
</dbReference>
<evidence type="ECO:0000256" key="1">
    <source>
        <dbReference type="ARBA" id="ARBA00004651"/>
    </source>
</evidence>
<dbReference type="InterPro" id="IPR000515">
    <property type="entry name" value="MetI-like"/>
</dbReference>
<dbReference type="PANTHER" id="PTHR43744">
    <property type="entry name" value="ABC TRANSPORTER PERMEASE PROTEIN MG189-RELATED-RELATED"/>
    <property type="match status" value="1"/>
</dbReference>
<evidence type="ECO:0000256" key="2">
    <source>
        <dbReference type="ARBA" id="ARBA00022448"/>
    </source>
</evidence>
<proteinExistence type="inferred from homology"/>
<evidence type="ECO:0000256" key="4">
    <source>
        <dbReference type="ARBA" id="ARBA00022692"/>
    </source>
</evidence>
<comment type="similarity">
    <text evidence="7">Belongs to the binding-protein-dependent transport system permease family.</text>
</comment>
<comment type="caution">
    <text evidence="9">The sequence shown here is derived from an EMBL/GenBank/DDBJ whole genome shotgun (WGS) entry which is preliminary data.</text>
</comment>
<dbReference type="GO" id="GO:0055085">
    <property type="term" value="P:transmembrane transport"/>
    <property type="evidence" value="ECO:0007669"/>
    <property type="project" value="InterPro"/>
</dbReference>
<evidence type="ECO:0000256" key="6">
    <source>
        <dbReference type="ARBA" id="ARBA00023136"/>
    </source>
</evidence>
<feature type="transmembrane region" description="Helical" evidence="7">
    <location>
        <begin position="21"/>
        <end position="40"/>
    </location>
</feature>
<evidence type="ECO:0000256" key="5">
    <source>
        <dbReference type="ARBA" id="ARBA00022989"/>
    </source>
</evidence>
<feature type="transmembrane region" description="Helical" evidence="7">
    <location>
        <begin position="113"/>
        <end position="134"/>
    </location>
</feature>
<evidence type="ECO:0000259" key="8">
    <source>
        <dbReference type="PROSITE" id="PS50928"/>
    </source>
</evidence>
<keyword evidence="5 7" id="KW-1133">Transmembrane helix</keyword>
<dbReference type="EMBL" id="BLAF01000046">
    <property type="protein sequence ID" value="GES23900.1"/>
    <property type="molecule type" value="Genomic_DNA"/>
</dbReference>
<evidence type="ECO:0000256" key="7">
    <source>
        <dbReference type="RuleBase" id="RU363032"/>
    </source>
</evidence>
<organism evidence="9 10">
    <name type="scientific">Acrocarpospora pleiomorpha</name>
    <dbReference type="NCBI Taxonomy" id="90975"/>
    <lineage>
        <taxon>Bacteria</taxon>
        <taxon>Bacillati</taxon>
        <taxon>Actinomycetota</taxon>
        <taxon>Actinomycetes</taxon>
        <taxon>Streptosporangiales</taxon>
        <taxon>Streptosporangiaceae</taxon>
        <taxon>Acrocarpospora</taxon>
    </lineage>
</organism>
<dbReference type="PROSITE" id="PS50928">
    <property type="entry name" value="ABC_TM1"/>
    <property type="match status" value="1"/>
</dbReference>